<dbReference type="SUPFAM" id="SSF55718">
    <property type="entry name" value="SCP-like"/>
    <property type="match status" value="1"/>
</dbReference>
<dbReference type="Gene3D" id="3.30.1050.10">
    <property type="entry name" value="SCP2 sterol-binding domain"/>
    <property type="match status" value="1"/>
</dbReference>
<dbReference type="InterPro" id="IPR003033">
    <property type="entry name" value="SCP2_sterol-bd_dom"/>
</dbReference>
<organism evidence="2 3">
    <name type="scientific">Metabacillus litoralis</name>
    <dbReference type="NCBI Taxonomy" id="152268"/>
    <lineage>
        <taxon>Bacteria</taxon>
        <taxon>Bacillati</taxon>
        <taxon>Bacillota</taxon>
        <taxon>Bacilli</taxon>
        <taxon>Bacillales</taxon>
        <taxon>Bacillaceae</taxon>
        <taxon>Metabacillus</taxon>
    </lineage>
</organism>
<dbReference type="Proteomes" id="UP000321363">
    <property type="component" value="Unassembled WGS sequence"/>
</dbReference>
<gene>
    <name evidence="2" type="ORF">FS935_09745</name>
</gene>
<sequence>MSIYTFIEKINSKKYVLSTLLKQSLIIELKSTQSSTCYYIEFTSNAANLLKNYPENIDFYIEGSDTYVDDVLMNKYSLKQMISFGEIQIKGSYRNFLKVDAMLKLS</sequence>
<dbReference type="EMBL" id="VOQF01000005">
    <property type="protein sequence ID" value="TXC91173.1"/>
    <property type="molecule type" value="Genomic_DNA"/>
</dbReference>
<name>A0A5C6W0I5_9BACI</name>
<dbReference type="RefSeq" id="WP_146948005.1">
    <property type="nucleotide sequence ID" value="NZ_VOQF01000005.1"/>
</dbReference>
<dbReference type="Pfam" id="PF02036">
    <property type="entry name" value="SCP2"/>
    <property type="match status" value="1"/>
</dbReference>
<dbReference type="OrthoDB" id="2874729at2"/>
<keyword evidence="3" id="KW-1185">Reference proteome</keyword>
<proteinExistence type="predicted"/>
<evidence type="ECO:0000313" key="3">
    <source>
        <dbReference type="Proteomes" id="UP000321363"/>
    </source>
</evidence>
<evidence type="ECO:0000259" key="1">
    <source>
        <dbReference type="Pfam" id="PF02036"/>
    </source>
</evidence>
<accession>A0A5C6W0I5</accession>
<dbReference type="AlphaFoldDB" id="A0A5C6W0I5"/>
<evidence type="ECO:0000313" key="2">
    <source>
        <dbReference type="EMBL" id="TXC91173.1"/>
    </source>
</evidence>
<reference evidence="2 3" key="1">
    <citation type="journal article" date="2005" name="Int. J. Syst. Evol. Microbiol.">
        <title>Bacillus litoralis sp. nov., isolated from a tidal flat of the Yellow Sea in Korea.</title>
        <authorList>
            <person name="Yoon J.H."/>
            <person name="Oh T.K."/>
        </authorList>
    </citation>
    <scope>NUCLEOTIDE SEQUENCE [LARGE SCALE GENOMIC DNA]</scope>
    <source>
        <strain evidence="2 3">SW-211</strain>
    </source>
</reference>
<comment type="caution">
    <text evidence="2">The sequence shown here is derived from an EMBL/GenBank/DDBJ whole genome shotgun (WGS) entry which is preliminary data.</text>
</comment>
<protein>
    <recommendedName>
        <fullName evidence="1">SCP2 domain-containing protein</fullName>
    </recommendedName>
</protein>
<dbReference type="InterPro" id="IPR036527">
    <property type="entry name" value="SCP2_sterol-bd_dom_sf"/>
</dbReference>
<feature type="domain" description="SCP2" evidence="1">
    <location>
        <begin position="21"/>
        <end position="104"/>
    </location>
</feature>